<dbReference type="AlphaFoldDB" id="A0A6C0KCM4"/>
<sequence length="493" mass="57399">MSEDDESTTYLGYKGYSIKKKYFSVEEQSLLRNELMVKPFVPKSSPVQPEPFPVYRESSKKIYVPRYYGNEMYGPPDAIEIDEGVNIALNFKGSLREKQKPIVEKYLKYVKEKGGGCLALHTGFGKTCLALYIIAALKKKTIIIVHKEFLMRQWIERIEQFLPDAKVGKIQAKTIDIEDKDIVICMLQSLSMKEYNKEIFKGYGLTIVDECHHISAEVFSRAFFKIVTKYTLGLSATIKRKDGLTKIIKWFLGDIVCKVERKGEDKVLVKAITYKINDEDFNKIELNFRGQVNYMGMMKKICEFNRRTEFIIKVIKDLLTENKDQQIMILGHQKKLLAYIYEAIKNRVIATVGYYIGGMKEQDLKISEGKKIIVATYAMAEEGLDIKTLTTLVMATPKVDVTQSVGRILRQKHKEALVIDIVDTHSLFQRHYKKRRAFYKRQKFKLMESDSYKYENNLWDTIYDFEKKIDKKTKINKKKEKVNMFQGVCLSKR</sequence>
<accession>A0A6C0KCM4</accession>
<dbReference type="SMART" id="SM00487">
    <property type="entry name" value="DEXDc"/>
    <property type="match status" value="1"/>
</dbReference>
<dbReference type="GO" id="GO:0005524">
    <property type="term" value="F:ATP binding"/>
    <property type="evidence" value="ECO:0007669"/>
    <property type="project" value="UniProtKB-KW"/>
</dbReference>
<evidence type="ECO:0000313" key="6">
    <source>
        <dbReference type="EMBL" id="QHU14941.1"/>
    </source>
</evidence>
<dbReference type="PANTHER" id="PTHR11274:SF0">
    <property type="entry name" value="GENERAL TRANSCRIPTION AND DNA REPAIR FACTOR IIH HELICASE SUBUNIT XPB"/>
    <property type="match status" value="1"/>
</dbReference>
<keyword evidence="2" id="KW-0378">Hydrolase</keyword>
<organism evidence="6">
    <name type="scientific">viral metagenome</name>
    <dbReference type="NCBI Taxonomy" id="1070528"/>
    <lineage>
        <taxon>unclassified sequences</taxon>
        <taxon>metagenomes</taxon>
        <taxon>organismal metagenomes</taxon>
    </lineage>
</organism>
<dbReference type="GO" id="GO:0004386">
    <property type="term" value="F:helicase activity"/>
    <property type="evidence" value="ECO:0007669"/>
    <property type="project" value="UniProtKB-KW"/>
</dbReference>
<evidence type="ECO:0000259" key="5">
    <source>
        <dbReference type="PROSITE" id="PS51192"/>
    </source>
</evidence>
<dbReference type="SUPFAM" id="SSF52540">
    <property type="entry name" value="P-loop containing nucleoside triphosphate hydrolases"/>
    <property type="match status" value="2"/>
</dbReference>
<dbReference type="InterPro" id="IPR014001">
    <property type="entry name" value="Helicase_ATP-bd"/>
</dbReference>
<keyword evidence="1" id="KW-0547">Nucleotide-binding</keyword>
<evidence type="ECO:0000256" key="2">
    <source>
        <dbReference type="ARBA" id="ARBA00022801"/>
    </source>
</evidence>
<dbReference type="PANTHER" id="PTHR11274">
    <property type="entry name" value="RAD25/XP-B DNA REPAIR HELICASE"/>
    <property type="match status" value="1"/>
</dbReference>
<dbReference type="InterPro" id="IPR006935">
    <property type="entry name" value="Helicase/UvrB_N"/>
</dbReference>
<evidence type="ECO:0000256" key="3">
    <source>
        <dbReference type="ARBA" id="ARBA00022806"/>
    </source>
</evidence>
<evidence type="ECO:0000256" key="4">
    <source>
        <dbReference type="ARBA" id="ARBA00022840"/>
    </source>
</evidence>
<dbReference type="GO" id="GO:0003677">
    <property type="term" value="F:DNA binding"/>
    <property type="evidence" value="ECO:0007669"/>
    <property type="project" value="InterPro"/>
</dbReference>
<evidence type="ECO:0000256" key="1">
    <source>
        <dbReference type="ARBA" id="ARBA00022741"/>
    </source>
</evidence>
<proteinExistence type="predicted"/>
<dbReference type="CDD" id="cd17926">
    <property type="entry name" value="DEXHc_RE"/>
    <property type="match status" value="1"/>
</dbReference>
<dbReference type="EMBL" id="MN740847">
    <property type="protein sequence ID" value="QHU14941.1"/>
    <property type="molecule type" value="Genomic_DNA"/>
</dbReference>
<protein>
    <recommendedName>
        <fullName evidence="5">Helicase ATP-binding domain-containing protein</fullName>
    </recommendedName>
</protein>
<dbReference type="Gene3D" id="3.40.50.300">
    <property type="entry name" value="P-loop containing nucleotide triphosphate hydrolases"/>
    <property type="match status" value="2"/>
</dbReference>
<dbReference type="GO" id="GO:0016787">
    <property type="term" value="F:hydrolase activity"/>
    <property type="evidence" value="ECO:0007669"/>
    <property type="project" value="UniProtKB-KW"/>
</dbReference>
<reference evidence="6" key="1">
    <citation type="journal article" date="2020" name="Nature">
        <title>Giant virus diversity and host interactions through global metagenomics.</title>
        <authorList>
            <person name="Schulz F."/>
            <person name="Roux S."/>
            <person name="Paez-Espino D."/>
            <person name="Jungbluth S."/>
            <person name="Walsh D.A."/>
            <person name="Denef V.J."/>
            <person name="McMahon K.D."/>
            <person name="Konstantinidis K.T."/>
            <person name="Eloe-Fadrosh E.A."/>
            <person name="Kyrpides N.C."/>
            <person name="Woyke T."/>
        </authorList>
    </citation>
    <scope>NUCLEOTIDE SEQUENCE</scope>
    <source>
        <strain evidence="6">GVMAG-S-1102244-55</strain>
    </source>
</reference>
<feature type="domain" description="Helicase ATP-binding" evidence="5">
    <location>
        <begin position="107"/>
        <end position="256"/>
    </location>
</feature>
<dbReference type="InterPro" id="IPR027417">
    <property type="entry name" value="P-loop_NTPase"/>
</dbReference>
<dbReference type="InterPro" id="IPR050615">
    <property type="entry name" value="ATP-dep_DNA_Helicase"/>
</dbReference>
<keyword evidence="4" id="KW-0067">ATP-binding</keyword>
<name>A0A6C0KCM4_9ZZZZ</name>
<dbReference type="PROSITE" id="PS51192">
    <property type="entry name" value="HELICASE_ATP_BIND_1"/>
    <property type="match status" value="1"/>
</dbReference>
<dbReference type="Pfam" id="PF04851">
    <property type="entry name" value="ResIII"/>
    <property type="match status" value="1"/>
</dbReference>
<keyword evidence="3" id="KW-0347">Helicase</keyword>